<keyword evidence="4" id="KW-1185">Reference proteome</keyword>
<dbReference type="Pfam" id="PF01799">
    <property type="entry name" value="Fer2_2"/>
    <property type="match status" value="1"/>
</dbReference>
<dbReference type="InterPro" id="IPR036010">
    <property type="entry name" value="2Fe-2S_ferredoxin-like_sf"/>
</dbReference>
<dbReference type="GO" id="GO:0016491">
    <property type="term" value="F:oxidoreductase activity"/>
    <property type="evidence" value="ECO:0007669"/>
    <property type="project" value="InterPro"/>
</dbReference>
<evidence type="ECO:0000256" key="1">
    <source>
        <dbReference type="ARBA" id="ARBA00022505"/>
    </source>
</evidence>
<dbReference type="InterPro" id="IPR016208">
    <property type="entry name" value="Ald_Oxase/xanthine_DH-like"/>
</dbReference>
<organism evidence="3 4">
    <name type="scientific">Olea europaea subsp. europaea</name>
    <dbReference type="NCBI Taxonomy" id="158383"/>
    <lineage>
        <taxon>Eukaryota</taxon>
        <taxon>Viridiplantae</taxon>
        <taxon>Streptophyta</taxon>
        <taxon>Embryophyta</taxon>
        <taxon>Tracheophyta</taxon>
        <taxon>Spermatophyta</taxon>
        <taxon>Magnoliopsida</taxon>
        <taxon>eudicotyledons</taxon>
        <taxon>Gunneridae</taxon>
        <taxon>Pentapetalae</taxon>
        <taxon>asterids</taxon>
        <taxon>lamiids</taxon>
        <taxon>Lamiales</taxon>
        <taxon>Oleaceae</taxon>
        <taxon>Oleeae</taxon>
        <taxon>Olea</taxon>
    </lineage>
</organism>
<protein>
    <submittedName>
        <fullName evidence="3">Indole-3-acetaldehyde oxidase-like</fullName>
    </submittedName>
</protein>
<dbReference type="PANTHER" id="PTHR11908:SF132">
    <property type="entry name" value="ALDEHYDE OXIDASE 1-RELATED"/>
    <property type="match status" value="1"/>
</dbReference>
<keyword evidence="1" id="KW-0500">Molybdenum</keyword>
<dbReference type="SUPFAM" id="SSF47741">
    <property type="entry name" value="CO dehydrogenase ISP C-domain like"/>
    <property type="match status" value="1"/>
</dbReference>
<dbReference type="PANTHER" id="PTHR11908">
    <property type="entry name" value="XANTHINE DEHYDROGENASE"/>
    <property type="match status" value="1"/>
</dbReference>
<gene>
    <name evidence="3" type="ORF">OLEA9_A101370</name>
</gene>
<dbReference type="InterPro" id="IPR002888">
    <property type="entry name" value="2Fe-2S-bd"/>
</dbReference>
<comment type="caution">
    <text evidence="3">The sequence shown here is derived from an EMBL/GenBank/DDBJ whole genome shotgun (WGS) entry which is preliminary data.</text>
</comment>
<dbReference type="OrthoDB" id="8300278at2759"/>
<evidence type="ECO:0000313" key="4">
    <source>
        <dbReference type="Proteomes" id="UP000594638"/>
    </source>
</evidence>
<dbReference type="GO" id="GO:0005506">
    <property type="term" value="F:iron ion binding"/>
    <property type="evidence" value="ECO:0007669"/>
    <property type="project" value="InterPro"/>
</dbReference>
<dbReference type="Gramene" id="OE9A101370T1">
    <property type="protein sequence ID" value="OE9A101370C1"/>
    <property type="gene ID" value="OE9A101370"/>
</dbReference>
<evidence type="ECO:0000313" key="3">
    <source>
        <dbReference type="EMBL" id="CAA3031327.1"/>
    </source>
</evidence>
<dbReference type="InterPro" id="IPR036884">
    <property type="entry name" value="2Fe-2S-bd_dom_sf"/>
</dbReference>
<dbReference type="GO" id="GO:0051536">
    <property type="term" value="F:iron-sulfur cluster binding"/>
    <property type="evidence" value="ECO:0007669"/>
    <property type="project" value="InterPro"/>
</dbReference>
<dbReference type="SUPFAM" id="SSF54292">
    <property type="entry name" value="2Fe-2S ferredoxin-like"/>
    <property type="match status" value="1"/>
</dbReference>
<proteinExistence type="predicted"/>
<name>A0A8S0VCB9_OLEEU</name>
<dbReference type="Proteomes" id="UP000594638">
    <property type="component" value="Unassembled WGS sequence"/>
</dbReference>
<sequence>MEGEQECLVFAVNGERFEVPNIDPSTTLPQFLRSHTRFKSVKLGCGDGFHASQCGFCTPGICMSLYSSLIDAENRTTRPAPLPGFSRLTASEAEKAIAGNLCQCTGYRPIADAC</sequence>
<dbReference type="AlphaFoldDB" id="A0A8S0VCB9"/>
<dbReference type="Gene3D" id="1.10.150.120">
    <property type="entry name" value="[2Fe-2S]-binding domain"/>
    <property type="match status" value="1"/>
</dbReference>
<evidence type="ECO:0000259" key="2">
    <source>
        <dbReference type="Pfam" id="PF01799"/>
    </source>
</evidence>
<reference evidence="3 4" key="1">
    <citation type="submission" date="2019-12" db="EMBL/GenBank/DDBJ databases">
        <authorList>
            <person name="Alioto T."/>
            <person name="Alioto T."/>
            <person name="Gomez Garrido J."/>
        </authorList>
    </citation>
    <scope>NUCLEOTIDE SEQUENCE [LARGE SCALE GENOMIC DNA]</scope>
</reference>
<feature type="domain" description="[2Fe-2S]-binding" evidence="2">
    <location>
        <begin position="49"/>
        <end position="114"/>
    </location>
</feature>
<accession>A0A8S0VCB9</accession>
<dbReference type="EMBL" id="CACTIH010009439">
    <property type="protein sequence ID" value="CAA3031327.1"/>
    <property type="molecule type" value="Genomic_DNA"/>
</dbReference>